<dbReference type="SMART" id="SM00248">
    <property type="entry name" value="ANK"/>
    <property type="match status" value="9"/>
</dbReference>
<dbReference type="PANTHER" id="PTHR24198:SF165">
    <property type="entry name" value="ANKYRIN REPEAT-CONTAINING PROTEIN-RELATED"/>
    <property type="match status" value="1"/>
</dbReference>
<reference evidence="7" key="1">
    <citation type="submission" date="2017-02" db="UniProtKB">
        <authorList>
            <consortium name="WormBaseParasite"/>
        </authorList>
    </citation>
    <scope>IDENTIFICATION</scope>
</reference>
<keyword evidence="1" id="KW-0677">Repeat</keyword>
<evidence type="ECO:0000256" key="4">
    <source>
        <dbReference type="SAM" id="MobiDB-lite"/>
    </source>
</evidence>
<dbReference type="InterPro" id="IPR002110">
    <property type="entry name" value="Ankyrin_rpt"/>
</dbReference>
<dbReference type="Proteomes" id="UP000038045">
    <property type="component" value="Unplaced"/>
</dbReference>
<dbReference type="Gene3D" id="1.25.40.20">
    <property type="entry name" value="Ankyrin repeat-containing domain"/>
    <property type="match status" value="2"/>
</dbReference>
<evidence type="ECO:0000259" key="5">
    <source>
        <dbReference type="Pfam" id="PF25521"/>
    </source>
</evidence>
<feature type="compositionally biased region" description="Low complexity" evidence="4">
    <location>
        <begin position="25"/>
        <end position="35"/>
    </location>
</feature>
<feature type="domain" description="TANC1/2-like winged helix" evidence="5">
    <location>
        <begin position="723"/>
        <end position="876"/>
    </location>
</feature>
<evidence type="ECO:0000256" key="2">
    <source>
        <dbReference type="ARBA" id="ARBA00023043"/>
    </source>
</evidence>
<feature type="compositionally biased region" description="Polar residues" evidence="4">
    <location>
        <begin position="182"/>
        <end position="195"/>
    </location>
</feature>
<dbReference type="Pfam" id="PF25521">
    <property type="entry name" value="WHD_TANC1"/>
    <property type="match status" value="1"/>
</dbReference>
<dbReference type="Pfam" id="PF12796">
    <property type="entry name" value="Ank_2"/>
    <property type="match status" value="2"/>
</dbReference>
<dbReference type="InterPro" id="IPR011990">
    <property type="entry name" value="TPR-like_helical_dom_sf"/>
</dbReference>
<dbReference type="WBParaSite" id="PTRK_0001696800.1">
    <property type="protein sequence ID" value="PTRK_0001696800.1"/>
    <property type="gene ID" value="PTRK_0001696800"/>
</dbReference>
<feature type="repeat" description="ANK" evidence="3">
    <location>
        <begin position="1195"/>
        <end position="1227"/>
    </location>
</feature>
<dbReference type="SUPFAM" id="SSF48452">
    <property type="entry name" value="TPR-like"/>
    <property type="match status" value="1"/>
</dbReference>
<proteinExistence type="predicted"/>
<dbReference type="InterPro" id="IPR058056">
    <property type="entry name" value="WH_TANC1/2"/>
</dbReference>
<dbReference type="SUPFAM" id="SSF52540">
    <property type="entry name" value="P-loop containing nucleoside triphosphate hydrolases"/>
    <property type="match status" value="1"/>
</dbReference>
<feature type="region of interest" description="Disordered" evidence="4">
    <location>
        <begin position="86"/>
        <end position="116"/>
    </location>
</feature>
<evidence type="ECO:0000313" key="6">
    <source>
        <dbReference type="Proteomes" id="UP000038045"/>
    </source>
</evidence>
<feature type="region of interest" description="Disordered" evidence="4">
    <location>
        <begin position="1"/>
        <end position="35"/>
    </location>
</feature>
<protein>
    <submittedName>
        <fullName evidence="7">ANK_REP_REGION domain-containing protein</fullName>
    </submittedName>
</protein>
<dbReference type="InterPro" id="IPR027417">
    <property type="entry name" value="P-loop_NTPase"/>
</dbReference>
<feature type="repeat" description="ANK" evidence="3">
    <location>
        <begin position="1129"/>
        <end position="1161"/>
    </location>
</feature>
<dbReference type="STRING" id="131310.A0A0N5A5I7"/>
<name>A0A0N5A5I7_PARTI</name>
<dbReference type="PROSITE" id="PS50297">
    <property type="entry name" value="ANK_REP_REGION"/>
    <property type="match status" value="2"/>
</dbReference>
<accession>A0A0N5A5I7</accession>
<evidence type="ECO:0000313" key="7">
    <source>
        <dbReference type="WBParaSite" id="PTRK_0001696800.1"/>
    </source>
</evidence>
<dbReference type="PROSITE" id="PS50088">
    <property type="entry name" value="ANK_REPEAT"/>
    <property type="match status" value="3"/>
</dbReference>
<keyword evidence="6" id="KW-1185">Reference proteome</keyword>
<keyword evidence="2 3" id="KW-0040">ANK repeat</keyword>
<evidence type="ECO:0000256" key="3">
    <source>
        <dbReference type="PROSITE-ProRule" id="PRU00023"/>
    </source>
</evidence>
<feature type="compositionally biased region" description="Low complexity" evidence="4">
    <location>
        <begin position="103"/>
        <end position="113"/>
    </location>
</feature>
<feature type="repeat" description="ANK" evidence="3">
    <location>
        <begin position="947"/>
        <end position="979"/>
    </location>
</feature>
<feature type="compositionally biased region" description="Polar residues" evidence="4">
    <location>
        <begin position="86"/>
        <end position="102"/>
    </location>
</feature>
<dbReference type="InterPro" id="IPR036770">
    <property type="entry name" value="Ankyrin_rpt-contain_sf"/>
</dbReference>
<dbReference type="PANTHER" id="PTHR24198">
    <property type="entry name" value="ANKYRIN REPEAT AND PROTEIN KINASE DOMAIN-CONTAINING PROTEIN"/>
    <property type="match status" value="1"/>
</dbReference>
<dbReference type="Gene3D" id="1.25.40.10">
    <property type="entry name" value="Tetratricopeptide repeat domain"/>
    <property type="match status" value="1"/>
</dbReference>
<sequence>MYLPPDRLSSRRENNNNDYGIVNDSNNGNSFNNFGSLRRSLRQMNPFKSKLFRLPATPRLSRKNKGSSAVETTGWNFERPSSVASLRESNSSLTEKNLSPTLSNSHCQSNSSSMIRKTNGEHIKVESFRKSSIDSSFDTKNTLFTSSSSPLRSNSFRGYRGCISPPLKDNNPNGLLPPPGNIQISGHSNNNNHRLSYNDGLKKSQLNEEIEKQKLLIDNIRGLQLSPSLERRNSCYQRLPNNQYSSNGEVYDAHWRTNSLTPQIDLNVHHNTMSISSQMPSPCNSTISLLANNNGKNSIKNGNFGSSSVRSVRDIPFQRQSVMGYFNRSEDGTQSARSSFRGLTSPVSFNNSFEVKSYQTSTNSLIKTDLSFNNDSNTHRSPLNITQLFTLEDFTVPCEMDTIFVGREWLFKELYRMTVLEKTQFCVIEGANGSGKSAINRHIILHSPFFLKKNSNGDTVDSGIVLESNDPPIACINLNSRNYEWLRQISNRVVAYHNCRLYSASSCAIPEFICNIVAQLVQCNKFFPLTEFLIKPENSHYLTAVSNPMECCKYDPVELFNKAIGEPLNSMYDYTKEDSSNCSIILLDSLDEADFHRLEDGESISWFLSQIKNYIPSWLRFILTSSNQDVLNGLDVRSVHIDDAEMDERILRDCRLLIENSLSSYSDCEEYQEFIDKVLHFSQGNMLFIHMIIDLVDRELIEISNHVPNDISQLYLIYFKNIFKSEEAFEAVSPILAVIIASLRPLKFDELLQILNSGSDEPYITEDNLTSLLSSMIPLLSRLQNGSVVISHQTFREWIIKCAGQSNYNVDVRQGHILHAMSYVRNYEKISIDQIFELAHHLLKANPHKYMKNGMGDDLPNGKDCQLVWLQMAAQSSIKTSLLYHKNVIYPNSKVSRLLLLAGADANICWPDSHEPILFGYARTNSVVMIQLLLQFGADVDRKCHLTGSTALMEAAKKGNIEAAKILLHFGALFYNQDEEGLCALSHAAAGGHINLVIFLLEEPNINVINQQDKLNQSNLNAPIAYLRSSSINKAFETAAGLGKVHICKYLLDCTDAITDMSTAMCSACTSGQSETVQFLLSRGAYLSMNQYWNGKSALICAIESGSWDLVVNVLSSSNIDVNTDRCENAFTPLIVASRRGHVGLVDLLINHGAVLDLPDNTGKTAVIHSIICKHASTAALLIDRGCNIRIVDNDGNTLLHFLAEHSTKCLIDKLLDSGLSLEEKNNDGLRPIEVAIKSKNRLAMDGFLRKGARLRATTWRLAIEVDPEMTLILIKKLLDDASFLLRKKLTCDAMHRFHYALARCNELLEIFESTNLSNNERKNFVKIIPQLKHFKLQILFATARLKRKNGELMEAIELCSEALTLAQDNDDHRCELHLLRAKCFFDAQNVNRARRDAEIANGIRPGNIDVQNLLNVLCIPTGDRD</sequence>
<evidence type="ECO:0000256" key="1">
    <source>
        <dbReference type="ARBA" id="ARBA00022737"/>
    </source>
</evidence>
<dbReference type="SUPFAM" id="SSF48403">
    <property type="entry name" value="Ankyrin repeat"/>
    <property type="match status" value="2"/>
</dbReference>
<organism evidence="6 7">
    <name type="scientific">Parastrongyloides trichosuri</name>
    <name type="common">Possum-specific nematode worm</name>
    <dbReference type="NCBI Taxonomy" id="131310"/>
    <lineage>
        <taxon>Eukaryota</taxon>
        <taxon>Metazoa</taxon>
        <taxon>Ecdysozoa</taxon>
        <taxon>Nematoda</taxon>
        <taxon>Chromadorea</taxon>
        <taxon>Rhabditida</taxon>
        <taxon>Tylenchina</taxon>
        <taxon>Panagrolaimomorpha</taxon>
        <taxon>Strongyloidoidea</taxon>
        <taxon>Strongyloididae</taxon>
        <taxon>Parastrongyloides</taxon>
    </lineage>
</organism>
<feature type="region of interest" description="Disordered" evidence="4">
    <location>
        <begin position="167"/>
        <end position="198"/>
    </location>
</feature>